<feature type="transmembrane region" description="Helical" evidence="7">
    <location>
        <begin position="31"/>
        <end position="50"/>
    </location>
</feature>
<keyword evidence="5 7" id="KW-1133">Transmembrane helix</keyword>
<feature type="transmembrane region" description="Helical" evidence="7">
    <location>
        <begin position="192"/>
        <end position="209"/>
    </location>
</feature>
<keyword evidence="4 7" id="KW-0812">Transmembrane</keyword>
<evidence type="ECO:0000256" key="2">
    <source>
        <dbReference type="ARBA" id="ARBA00004141"/>
    </source>
</evidence>
<dbReference type="GO" id="GO:0016020">
    <property type="term" value="C:membrane"/>
    <property type="evidence" value="ECO:0007669"/>
    <property type="project" value="UniProtKB-SubCell"/>
</dbReference>
<dbReference type="PROSITE" id="PS50076">
    <property type="entry name" value="DNAJ_2"/>
    <property type="match status" value="1"/>
</dbReference>
<feature type="transmembrane region" description="Helical" evidence="7">
    <location>
        <begin position="7"/>
        <end position="25"/>
    </location>
</feature>
<comment type="caution">
    <text evidence="9">The sequence shown here is derived from an EMBL/GenBank/DDBJ whole genome shotgun (WGS) entry which is preliminary data.</text>
</comment>
<evidence type="ECO:0000256" key="6">
    <source>
        <dbReference type="ARBA" id="ARBA00023136"/>
    </source>
</evidence>
<evidence type="ECO:0000256" key="4">
    <source>
        <dbReference type="ARBA" id="ARBA00022692"/>
    </source>
</evidence>
<proteinExistence type="predicted"/>
<dbReference type="STRING" id="623744.A0A553RD12"/>
<evidence type="ECO:0000313" key="10">
    <source>
        <dbReference type="Proteomes" id="UP000316079"/>
    </source>
</evidence>
<dbReference type="AlphaFoldDB" id="A0A553RD12"/>
<dbReference type="InterPro" id="IPR036869">
    <property type="entry name" value="J_dom_sf"/>
</dbReference>
<feature type="transmembrane region" description="Helical" evidence="7">
    <location>
        <begin position="137"/>
        <end position="154"/>
    </location>
</feature>
<dbReference type="EMBL" id="SRMA01024841">
    <property type="protein sequence ID" value="TRZ00037.1"/>
    <property type="molecule type" value="Genomic_DNA"/>
</dbReference>
<evidence type="ECO:0000259" key="8">
    <source>
        <dbReference type="PROSITE" id="PS50076"/>
    </source>
</evidence>
<keyword evidence="6 7" id="KW-0472">Membrane</keyword>
<protein>
    <recommendedName>
        <fullName evidence="3">DnaJ homolog subfamily C member 22</fullName>
    </recommendedName>
</protein>
<dbReference type="Pfam" id="PF00226">
    <property type="entry name" value="DnaJ"/>
    <property type="match status" value="1"/>
</dbReference>
<dbReference type="SMART" id="SM00271">
    <property type="entry name" value="DnaJ"/>
    <property type="match status" value="1"/>
</dbReference>
<reference evidence="9 10" key="1">
    <citation type="journal article" date="2019" name="Sci. Data">
        <title>Hybrid genome assembly and annotation of Danionella translucida.</title>
        <authorList>
            <person name="Kadobianskyi M."/>
            <person name="Schulze L."/>
            <person name="Schuelke M."/>
            <person name="Judkewitz B."/>
        </authorList>
    </citation>
    <scope>NUCLEOTIDE SEQUENCE [LARGE SCALE GENOMIC DNA]</scope>
    <source>
        <strain evidence="9 10">Bolton</strain>
    </source>
</reference>
<feature type="transmembrane region" description="Helical" evidence="7">
    <location>
        <begin position="106"/>
        <end position="125"/>
    </location>
</feature>
<dbReference type="InterPro" id="IPR001623">
    <property type="entry name" value="DnaJ_domain"/>
</dbReference>
<dbReference type="PRINTS" id="PR00625">
    <property type="entry name" value="JDOMAIN"/>
</dbReference>
<dbReference type="PANTHER" id="PTHR44733:SF1">
    <property type="entry name" value="DNAJ HOMOLOG SUBFAMILY C MEMBER 22"/>
    <property type="match status" value="1"/>
</dbReference>
<dbReference type="InterPro" id="IPR007829">
    <property type="entry name" value="TM2"/>
</dbReference>
<feature type="transmembrane region" description="Helical" evidence="7">
    <location>
        <begin position="166"/>
        <end position="185"/>
    </location>
</feature>
<comment type="subcellular location">
    <subcellularLocation>
        <location evidence="2">Membrane</location>
        <topology evidence="2">Multi-pass membrane protein</topology>
    </subcellularLocation>
</comment>
<keyword evidence="10" id="KW-1185">Reference proteome</keyword>
<dbReference type="CDD" id="cd06257">
    <property type="entry name" value="DnaJ"/>
    <property type="match status" value="1"/>
</dbReference>
<evidence type="ECO:0000256" key="7">
    <source>
        <dbReference type="SAM" id="Phobius"/>
    </source>
</evidence>
<accession>A0A553RD12</accession>
<comment type="function">
    <text evidence="1">May function as a co-chaperone.</text>
</comment>
<feature type="transmembrane region" description="Helical" evidence="7">
    <location>
        <begin position="81"/>
        <end position="100"/>
    </location>
</feature>
<gene>
    <name evidence="9" type="ORF">DNTS_033582</name>
</gene>
<evidence type="ECO:0000256" key="3">
    <source>
        <dbReference type="ARBA" id="ARBA00020945"/>
    </source>
</evidence>
<name>A0A553RD12_9TELE</name>
<dbReference type="OrthoDB" id="10262359at2759"/>
<evidence type="ECO:0000313" key="9">
    <source>
        <dbReference type="EMBL" id="TRZ00037.1"/>
    </source>
</evidence>
<evidence type="ECO:0000256" key="1">
    <source>
        <dbReference type="ARBA" id="ARBA00002080"/>
    </source>
</evidence>
<dbReference type="Pfam" id="PF05154">
    <property type="entry name" value="TM2"/>
    <property type="match status" value="1"/>
</dbReference>
<feature type="domain" description="J" evidence="8">
    <location>
        <begin position="257"/>
        <end position="320"/>
    </location>
</feature>
<sequence length="320" mass="36278">MAKKLIITYALWAMGGPLGLHHFYLARDSHAILWILTFGGFGIGWTRDFFRIPSYVREANHNPDKTGATPPNVTQPLPVGLIRFVGQICVGIYFGSVALISLSSLGYFYFLVLPLSVGAGVHLVSSVGQRSSDLQKTLLVCIITSSIFYGNRLSPLPISIAGSPRLYRLSLAVLAFYVPLGYSVFHNTTVTLYYIADCIAALLDFFWFFPWLKGVLEYCLLLPYRLLCAVTGGGFYEESWNKMLEIILNEYSKKELEALKVLSLTGEASLEEVTQSYRELAKVWHPDHNPKRQEEAQKRFIQIQEAYETLVKRYKAKWRR</sequence>
<dbReference type="Gene3D" id="1.10.287.110">
    <property type="entry name" value="DnaJ domain"/>
    <property type="match status" value="1"/>
</dbReference>
<dbReference type="Proteomes" id="UP000316079">
    <property type="component" value="Unassembled WGS sequence"/>
</dbReference>
<dbReference type="SUPFAM" id="SSF46565">
    <property type="entry name" value="Chaperone J-domain"/>
    <property type="match status" value="1"/>
</dbReference>
<dbReference type="PANTHER" id="PTHR44733">
    <property type="entry name" value="DNAJ HOMOLOG SUBFAMILY C MEMBER 22"/>
    <property type="match status" value="1"/>
</dbReference>
<organism evidence="9 10">
    <name type="scientific">Danionella cerebrum</name>
    <dbReference type="NCBI Taxonomy" id="2873325"/>
    <lineage>
        <taxon>Eukaryota</taxon>
        <taxon>Metazoa</taxon>
        <taxon>Chordata</taxon>
        <taxon>Craniata</taxon>
        <taxon>Vertebrata</taxon>
        <taxon>Euteleostomi</taxon>
        <taxon>Actinopterygii</taxon>
        <taxon>Neopterygii</taxon>
        <taxon>Teleostei</taxon>
        <taxon>Ostariophysi</taxon>
        <taxon>Cypriniformes</taxon>
        <taxon>Danionidae</taxon>
        <taxon>Danioninae</taxon>
        <taxon>Danionella</taxon>
    </lineage>
</organism>
<evidence type="ECO:0000256" key="5">
    <source>
        <dbReference type="ARBA" id="ARBA00022989"/>
    </source>
</evidence>